<accession>A0A9X2AW82</accession>
<dbReference type="AlphaFoldDB" id="A0A9X2AW82"/>
<keyword evidence="1" id="KW-0812">Transmembrane</keyword>
<sequence>MVWLDKMQWSILLIVGSLFLLAPFTPEPHLIEKSRMLFLGTLVKPIDIFDLFFHGLPLCIIAIKAYRQFVLKVEN</sequence>
<keyword evidence="3" id="KW-1185">Reference proteome</keyword>
<dbReference type="EMBL" id="JAJNNZ010000005">
    <property type="protein sequence ID" value="MCJ2376946.1"/>
    <property type="molecule type" value="Genomic_DNA"/>
</dbReference>
<evidence type="ECO:0000313" key="3">
    <source>
        <dbReference type="Proteomes" id="UP001139488"/>
    </source>
</evidence>
<evidence type="ECO:0008006" key="4">
    <source>
        <dbReference type="Google" id="ProtNLM"/>
    </source>
</evidence>
<evidence type="ECO:0000256" key="1">
    <source>
        <dbReference type="SAM" id="Phobius"/>
    </source>
</evidence>
<proteinExistence type="predicted"/>
<keyword evidence="1" id="KW-1133">Transmembrane helix</keyword>
<dbReference type="Proteomes" id="UP001139488">
    <property type="component" value="Unassembled WGS sequence"/>
</dbReference>
<evidence type="ECO:0000313" key="2">
    <source>
        <dbReference type="EMBL" id="MCJ2376946.1"/>
    </source>
</evidence>
<organism evidence="2 3">
    <name type="scientific">Vibrio gelatinilyticus</name>
    <dbReference type="NCBI Taxonomy" id="2893468"/>
    <lineage>
        <taxon>Bacteria</taxon>
        <taxon>Pseudomonadati</taxon>
        <taxon>Pseudomonadota</taxon>
        <taxon>Gammaproteobacteria</taxon>
        <taxon>Vibrionales</taxon>
        <taxon>Vibrionaceae</taxon>
        <taxon>Vibrio</taxon>
    </lineage>
</organism>
<keyword evidence="1" id="KW-0472">Membrane</keyword>
<gene>
    <name evidence="2" type="ORF">LNL84_08870</name>
</gene>
<comment type="caution">
    <text evidence="2">The sequence shown here is derived from an EMBL/GenBank/DDBJ whole genome shotgun (WGS) entry which is preliminary data.</text>
</comment>
<reference evidence="2" key="1">
    <citation type="submission" date="2021-11" db="EMBL/GenBank/DDBJ databases">
        <title>Vibrio ZSDE26 sp. nov. and Vibrio ZSDZ34 sp. nov., isolated from coastal seawater in Qingdao.</title>
        <authorList>
            <person name="Zhang P."/>
        </authorList>
    </citation>
    <scope>NUCLEOTIDE SEQUENCE</scope>
    <source>
        <strain evidence="2">ZSDZ34</strain>
    </source>
</reference>
<feature type="transmembrane region" description="Helical" evidence="1">
    <location>
        <begin position="42"/>
        <end position="63"/>
    </location>
</feature>
<dbReference type="RefSeq" id="WP_244356865.1">
    <property type="nucleotide sequence ID" value="NZ_JAJNNZ010000005.1"/>
</dbReference>
<name>A0A9X2AW82_9VIBR</name>
<protein>
    <recommendedName>
        <fullName evidence="4">RND transporter</fullName>
    </recommendedName>
</protein>